<dbReference type="InterPro" id="IPR002123">
    <property type="entry name" value="Plipid/glycerol_acylTrfase"/>
</dbReference>
<evidence type="ECO:0000313" key="8">
    <source>
        <dbReference type="EMBL" id="MFC3230014.1"/>
    </source>
</evidence>
<feature type="compositionally biased region" description="Gly residues" evidence="6">
    <location>
        <begin position="313"/>
        <end position="334"/>
    </location>
</feature>
<comment type="caution">
    <text evidence="8">The sequence shown here is derived from an EMBL/GenBank/DDBJ whole genome shotgun (WGS) entry which is preliminary data.</text>
</comment>
<protein>
    <submittedName>
        <fullName evidence="8">Lysophospholipid acyltransferase family protein</fullName>
    </submittedName>
</protein>
<proteinExistence type="predicted"/>
<feature type="region of interest" description="Disordered" evidence="6">
    <location>
        <begin position="258"/>
        <end position="334"/>
    </location>
</feature>
<comment type="pathway">
    <text evidence="1">Lipid metabolism.</text>
</comment>
<evidence type="ECO:0000256" key="2">
    <source>
        <dbReference type="ARBA" id="ARBA00022516"/>
    </source>
</evidence>
<dbReference type="SMART" id="SM00563">
    <property type="entry name" value="PlsC"/>
    <property type="match status" value="1"/>
</dbReference>
<dbReference type="EMBL" id="JBHRTR010000035">
    <property type="protein sequence ID" value="MFC3230014.1"/>
    <property type="molecule type" value="Genomic_DNA"/>
</dbReference>
<accession>A0ABV7L636</accession>
<organism evidence="8 9">
    <name type="scientific">Marinibaculum pumilum</name>
    <dbReference type="NCBI Taxonomy" id="1766165"/>
    <lineage>
        <taxon>Bacteria</taxon>
        <taxon>Pseudomonadati</taxon>
        <taxon>Pseudomonadota</taxon>
        <taxon>Alphaproteobacteria</taxon>
        <taxon>Rhodospirillales</taxon>
        <taxon>Rhodospirillaceae</taxon>
        <taxon>Marinibaculum</taxon>
    </lineage>
</organism>
<evidence type="ECO:0000256" key="3">
    <source>
        <dbReference type="ARBA" id="ARBA00022679"/>
    </source>
</evidence>
<gene>
    <name evidence="8" type="ORF">ACFOGJ_22375</name>
</gene>
<keyword evidence="9" id="KW-1185">Reference proteome</keyword>
<feature type="domain" description="Phospholipid/glycerol acyltransferase" evidence="7">
    <location>
        <begin position="67"/>
        <end position="182"/>
    </location>
</feature>
<dbReference type="PANTHER" id="PTHR10434:SF64">
    <property type="entry name" value="1-ACYL-SN-GLYCEROL-3-PHOSPHATE ACYLTRANSFERASE-RELATED"/>
    <property type="match status" value="1"/>
</dbReference>
<evidence type="ECO:0000313" key="9">
    <source>
        <dbReference type="Proteomes" id="UP001595528"/>
    </source>
</evidence>
<reference evidence="9" key="1">
    <citation type="journal article" date="2019" name="Int. J. Syst. Evol. Microbiol.">
        <title>The Global Catalogue of Microorganisms (GCM) 10K type strain sequencing project: providing services to taxonomists for standard genome sequencing and annotation.</title>
        <authorList>
            <consortium name="The Broad Institute Genomics Platform"/>
            <consortium name="The Broad Institute Genome Sequencing Center for Infectious Disease"/>
            <person name="Wu L."/>
            <person name="Ma J."/>
        </authorList>
    </citation>
    <scope>NUCLEOTIDE SEQUENCE [LARGE SCALE GENOMIC DNA]</scope>
    <source>
        <strain evidence="9">KCTC 42964</strain>
    </source>
</reference>
<dbReference type="Proteomes" id="UP001595528">
    <property type="component" value="Unassembled WGS sequence"/>
</dbReference>
<feature type="compositionally biased region" description="Basic residues" evidence="6">
    <location>
        <begin position="278"/>
        <end position="292"/>
    </location>
</feature>
<keyword evidence="3" id="KW-0808">Transferase</keyword>
<dbReference type="PANTHER" id="PTHR10434">
    <property type="entry name" value="1-ACYL-SN-GLYCEROL-3-PHOSPHATE ACYLTRANSFERASE"/>
    <property type="match status" value="1"/>
</dbReference>
<dbReference type="Pfam" id="PF01553">
    <property type="entry name" value="Acyltransferase"/>
    <property type="match status" value="1"/>
</dbReference>
<evidence type="ECO:0000256" key="6">
    <source>
        <dbReference type="SAM" id="MobiDB-lite"/>
    </source>
</evidence>
<keyword evidence="4" id="KW-0443">Lipid metabolism</keyword>
<dbReference type="GO" id="GO:0016746">
    <property type="term" value="F:acyltransferase activity"/>
    <property type="evidence" value="ECO:0007669"/>
    <property type="project" value="UniProtKB-KW"/>
</dbReference>
<evidence type="ECO:0000256" key="1">
    <source>
        <dbReference type="ARBA" id="ARBA00005189"/>
    </source>
</evidence>
<name>A0ABV7L636_9PROT</name>
<dbReference type="SUPFAM" id="SSF69593">
    <property type="entry name" value="Glycerol-3-phosphate (1)-acyltransferase"/>
    <property type="match status" value="1"/>
</dbReference>
<feature type="compositionally biased region" description="Low complexity" evidence="6">
    <location>
        <begin position="293"/>
        <end position="312"/>
    </location>
</feature>
<evidence type="ECO:0000256" key="4">
    <source>
        <dbReference type="ARBA" id="ARBA00023098"/>
    </source>
</evidence>
<keyword evidence="5 8" id="KW-0012">Acyltransferase</keyword>
<evidence type="ECO:0000256" key="5">
    <source>
        <dbReference type="ARBA" id="ARBA00023315"/>
    </source>
</evidence>
<evidence type="ECO:0000259" key="7">
    <source>
        <dbReference type="SMART" id="SM00563"/>
    </source>
</evidence>
<dbReference type="CDD" id="cd07989">
    <property type="entry name" value="LPLAT_AGPAT-like"/>
    <property type="match status" value="1"/>
</dbReference>
<dbReference type="RefSeq" id="WP_379904775.1">
    <property type="nucleotide sequence ID" value="NZ_JBHRTR010000035.1"/>
</dbReference>
<keyword evidence="2" id="KW-0444">Lipid biosynthesis</keyword>
<sequence>MANTRAAIAILLFLTWTMALLPVQALAVQLRWRQMAEAVPMLYHRGLARILRIRVRRVGDISRDRPTLFVFNHVSWLDIVVIDTLFPGCFVAKSDVASWPIFGLLAKLQRTVFVERRASRSADSRDEMSVRLERGDNLILFPEGTSSDGLGVQPFKSTFFALAEREVNSQPLKVQPVSLSYCRLNGLPVGRTWASNFAWIGDQDLASHLWQFLKSGPSEVVVQFHDTVTIDDFGSRKALSAHCQTIVARGVSDALAARAPWAPGNGPKAAGNPLSGRRQARVRRFRRRKLAPRRAGAAARTPDAGNAPAAGTGAPGTGPAGTGVSTGGGDGRLA</sequence>